<dbReference type="Proteomes" id="UP000177088">
    <property type="component" value="Unassembled WGS sequence"/>
</dbReference>
<feature type="transmembrane region" description="Helical" evidence="1">
    <location>
        <begin position="100"/>
        <end position="124"/>
    </location>
</feature>
<dbReference type="EMBL" id="MGEA01000038">
    <property type="protein sequence ID" value="OGL74016.1"/>
    <property type="molecule type" value="Genomic_DNA"/>
</dbReference>
<organism evidence="2 3">
    <name type="scientific">Candidatus Uhrbacteria bacterium RIFCSPHIGHO2_02_FULL_60_10</name>
    <dbReference type="NCBI Taxonomy" id="1802392"/>
    <lineage>
        <taxon>Bacteria</taxon>
        <taxon>Candidatus Uhriibacteriota</taxon>
    </lineage>
</organism>
<sequence>MSWFTNKLWFGFFGVSSRGHGFLVAAAGLIAALHAVLVGGFVLVRLRGLNFVRLHYTATLGVDWVDAWWNALLFPCLGLAFMFVNGFFSGLLARRHRQYGVTIAFLTLIIESVLASGGVMAILLNA</sequence>
<keyword evidence="1" id="KW-0472">Membrane</keyword>
<keyword evidence="1" id="KW-0812">Transmembrane</keyword>
<reference evidence="2 3" key="1">
    <citation type="journal article" date="2016" name="Nat. Commun.">
        <title>Thousands of microbial genomes shed light on interconnected biogeochemical processes in an aquifer system.</title>
        <authorList>
            <person name="Anantharaman K."/>
            <person name="Brown C.T."/>
            <person name="Hug L.A."/>
            <person name="Sharon I."/>
            <person name="Castelle C.J."/>
            <person name="Probst A.J."/>
            <person name="Thomas B.C."/>
            <person name="Singh A."/>
            <person name="Wilkins M.J."/>
            <person name="Karaoz U."/>
            <person name="Brodie E.L."/>
            <person name="Williams K.H."/>
            <person name="Hubbard S.S."/>
            <person name="Banfield J.F."/>
        </authorList>
    </citation>
    <scope>NUCLEOTIDE SEQUENCE [LARGE SCALE GENOMIC DNA]</scope>
</reference>
<evidence type="ECO:0000256" key="1">
    <source>
        <dbReference type="SAM" id="Phobius"/>
    </source>
</evidence>
<evidence type="ECO:0000313" key="2">
    <source>
        <dbReference type="EMBL" id="OGL74016.1"/>
    </source>
</evidence>
<protein>
    <submittedName>
        <fullName evidence="2">Uncharacterized protein</fullName>
    </submittedName>
</protein>
<feature type="transmembrane region" description="Helical" evidence="1">
    <location>
        <begin position="67"/>
        <end position="88"/>
    </location>
</feature>
<name>A0A1F7U6Y4_9BACT</name>
<accession>A0A1F7U6Y4</accession>
<dbReference type="AlphaFoldDB" id="A0A1F7U6Y4"/>
<proteinExistence type="predicted"/>
<evidence type="ECO:0000313" key="3">
    <source>
        <dbReference type="Proteomes" id="UP000177088"/>
    </source>
</evidence>
<comment type="caution">
    <text evidence="2">The sequence shown here is derived from an EMBL/GenBank/DDBJ whole genome shotgun (WGS) entry which is preliminary data.</text>
</comment>
<gene>
    <name evidence="2" type="ORF">A3C96_00660</name>
</gene>
<keyword evidence="1" id="KW-1133">Transmembrane helix</keyword>
<feature type="transmembrane region" description="Helical" evidence="1">
    <location>
        <begin position="21"/>
        <end position="47"/>
    </location>
</feature>